<name>A0A7S3FSM8_9SPIT</name>
<proteinExistence type="predicted"/>
<dbReference type="AlphaFoldDB" id="A0A7S3FSM8"/>
<dbReference type="EMBL" id="HBIA01004602">
    <property type="protein sequence ID" value="CAE0230622.1"/>
    <property type="molecule type" value="Transcribed_RNA"/>
</dbReference>
<protein>
    <submittedName>
        <fullName evidence="1">Uncharacterized protein</fullName>
    </submittedName>
</protein>
<evidence type="ECO:0000313" key="1">
    <source>
        <dbReference type="EMBL" id="CAE0230622.1"/>
    </source>
</evidence>
<reference evidence="1" key="1">
    <citation type="submission" date="2021-01" db="EMBL/GenBank/DDBJ databases">
        <authorList>
            <person name="Corre E."/>
            <person name="Pelletier E."/>
            <person name="Niang G."/>
            <person name="Scheremetjew M."/>
            <person name="Finn R."/>
            <person name="Kale V."/>
            <person name="Holt S."/>
            <person name="Cochrane G."/>
            <person name="Meng A."/>
            <person name="Brown T."/>
            <person name="Cohen L."/>
        </authorList>
    </citation>
    <scope>NUCLEOTIDE SEQUENCE</scope>
    <source>
        <strain evidence="1">Ras09</strain>
    </source>
</reference>
<dbReference type="SUPFAM" id="SSF144122">
    <property type="entry name" value="Tim10-like"/>
    <property type="match status" value="1"/>
</dbReference>
<gene>
    <name evidence="1" type="ORF">SRAS04492_LOCUS2416</name>
</gene>
<sequence length="112" mass="13243">MEYFPMDMQMNEFFGQWSKVLNLSTDLNFELKQKYLLDYNAHFKTRLEIESVPYCFDQCVSQVADTSGLSGNEKNCIRECFFKRVISKDDIYLMAIQMGALKNHQRSIENIF</sequence>
<organism evidence="1">
    <name type="scientific">Strombidium rassoulzadegani</name>
    <dbReference type="NCBI Taxonomy" id="1082188"/>
    <lineage>
        <taxon>Eukaryota</taxon>
        <taxon>Sar</taxon>
        <taxon>Alveolata</taxon>
        <taxon>Ciliophora</taxon>
        <taxon>Intramacronucleata</taxon>
        <taxon>Spirotrichea</taxon>
        <taxon>Oligotrichia</taxon>
        <taxon>Strombidiidae</taxon>
        <taxon>Strombidium</taxon>
    </lineage>
</organism>
<dbReference type="InterPro" id="IPR035427">
    <property type="entry name" value="Tim10-like_dom_sf"/>
</dbReference>
<accession>A0A7S3FSM8</accession>